<accession>A0A485L8X8</accession>
<feature type="disulfide bond" evidence="4">
    <location>
        <begin position="367"/>
        <end position="376"/>
    </location>
</feature>
<evidence type="ECO:0000256" key="3">
    <source>
        <dbReference type="ARBA" id="ARBA00023157"/>
    </source>
</evidence>
<feature type="signal peptide" evidence="6">
    <location>
        <begin position="1"/>
        <end position="21"/>
    </location>
</feature>
<dbReference type="OrthoDB" id="442731at2759"/>
<feature type="domain" description="EGF-like" evidence="7">
    <location>
        <begin position="341"/>
        <end position="377"/>
    </location>
</feature>
<gene>
    <name evidence="9" type="primary">Aste57867_17388</name>
    <name evidence="8" type="ORF">As57867_017328</name>
    <name evidence="9" type="ORF">ASTE57867_17388</name>
</gene>
<evidence type="ECO:0000313" key="8">
    <source>
        <dbReference type="EMBL" id="KAF0691368.1"/>
    </source>
</evidence>
<evidence type="ECO:0000256" key="5">
    <source>
        <dbReference type="SAM" id="MobiDB-lite"/>
    </source>
</evidence>
<dbReference type="PROSITE" id="PS50026">
    <property type="entry name" value="EGF_3"/>
    <property type="match status" value="3"/>
</dbReference>
<feature type="compositionally biased region" description="Low complexity" evidence="5">
    <location>
        <begin position="647"/>
        <end position="656"/>
    </location>
</feature>
<reference evidence="8" key="2">
    <citation type="submission" date="2019-06" db="EMBL/GenBank/DDBJ databases">
        <title>Genomics analysis of Aphanomyces spp. identifies a new class of oomycete effector associated with host adaptation.</title>
        <authorList>
            <person name="Gaulin E."/>
        </authorList>
    </citation>
    <scope>NUCLEOTIDE SEQUENCE</scope>
    <source>
        <strain evidence="8">CBS 578.67</strain>
    </source>
</reference>
<comment type="caution">
    <text evidence="4">Lacks conserved residue(s) required for the propagation of feature annotation.</text>
</comment>
<feature type="disulfide bond" evidence="4">
    <location>
        <begin position="94"/>
        <end position="103"/>
    </location>
</feature>
<evidence type="ECO:0000313" key="9">
    <source>
        <dbReference type="EMBL" id="VFT94144.1"/>
    </source>
</evidence>
<dbReference type="EMBL" id="VJMH01006147">
    <property type="protein sequence ID" value="KAF0691368.1"/>
    <property type="molecule type" value="Genomic_DNA"/>
</dbReference>
<evidence type="ECO:0000256" key="4">
    <source>
        <dbReference type="PROSITE-ProRule" id="PRU00076"/>
    </source>
</evidence>
<keyword evidence="10" id="KW-1185">Reference proteome</keyword>
<dbReference type="InterPro" id="IPR051216">
    <property type="entry name" value="Teneurin"/>
</dbReference>
<proteinExistence type="predicted"/>
<dbReference type="PRINTS" id="PR00011">
    <property type="entry name" value="EGFLAMININ"/>
</dbReference>
<evidence type="ECO:0000256" key="2">
    <source>
        <dbReference type="ARBA" id="ARBA00022737"/>
    </source>
</evidence>
<dbReference type="PANTHER" id="PTHR11219">
    <property type="entry name" value="TENEURIN AND N-ACETYLGLUCOSAMINE-1-PHOSPHODIESTER ALPHA-N-ACETYLGLUCOSAMINIDASE"/>
    <property type="match status" value="1"/>
</dbReference>
<feature type="domain" description="EGF-like" evidence="7">
    <location>
        <begin position="69"/>
        <end position="104"/>
    </location>
</feature>
<reference evidence="9 10" key="1">
    <citation type="submission" date="2019-03" db="EMBL/GenBank/DDBJ databases">
        <authorList>
            <person name="Gaulin E."/>
            <person name="Dumas B."/>
        </authorList>
    </citation>
    <scope>NUCLEOTIDE SEQUENCE [LARGE SCALE GENOMIC DNA]</scope>
    <source>
        <strain evidence="9">CBS 568.67</strain>
    </source>
</reference>
<dbReference type="PROSITE" id="PS01186">
    <property type="entry name" value="EGF_2"/>
    <property type="match status" value="3"/>
</dbReference>
<dbReference type="InterPro" id="IPR000742">
    <property type="entry name" value="EGF"/>
</dbReference>
<organism evidence="9 10">
    <name type="scientific">Aphanomyces stellatus</name>
    <dbReference type="NCBI Taxonomy" id="120398"/>
    <lineage>
        <taxon>Eukaryota</taxon>
        <taxon>Sar</taxon>
        <taxon>Stramenopiles</taxon>
        <taxon>Oomycota</taxon>
        <taxon>Saprolegniomycetes</taxon>
        <taxon>Saprolegniales</taxon>
        <taxon>Verrucalvaceae</taxon>
        <taxon>Aphanomyces</taxon>
    </lineage>
</organism>
<dbReference type="PROSITE" id="PS51257">
    <property type="entry name" value="PROKAR_LIPOPROTEIN"/>
    <property type="match status" value="1"/>
</dbReference>
<dbReference type="InterPro" id="IPR013111">
    <property type="entry name" value="EGF_extracell"/>
</dbReference>
<name>A0A485L8X8_9STRA</name>
<feature type="chain" id="PRO_5036116401" evidence="6">
    <location>
        <begin position="22"/>
        <end position="670"/>
    </location>
</feature>
<evidence type="ECO:0000259" key="7">
    <source>
        <dbReference type="PROSITE" id="PS50026"/>
    </source>
</evidence>
<dbReference type="PROSITE" id="PS00022">
    <property type="entry name" value="EGF_1"/>
    <property type="match status" value="2"/>
</dbReference>
<dbReference type="AlphaFoldDB" id="A0A485L8X8"/>
<dbReference type="Proteomes" id="UP000332933">
    <property type="component" value="Unassembled WGS sequence"/>
</dbReference>
<feature type="domain" description="EGF-like" evidence="7">
    <location>
        <begin position="394"/>
        <end position="428"/>
    </location>
</feature>
<dbReference type="Pfam" id="PF07974">
    <property type="entry name" value="EGF_2"/>
    <property type="match status" value="2"/>
</dbReference>
<keyword evidence="2" id="KW-0677">Repeat</keyword>
<keyword evidence="1 4" id="KW-0245">EGF-like domain</keyword>
<feature type="disulfide bond" evidence="4">
    <location>
        <begin position="418"/>
        <end position="427"/>
    </location>
</feature>
<dbReference type="EMBL" id="CAADRA010006168">
    <property type="protein sequence ID" value="VFT94144.1"/>
    <property type="molecule type" value="Genomic_DNA"/>
</dbReference>
<protein>
    <submittedName>
        <fullName evidence="9">Aste57867_17388 protein</fullName>
    </submittedName>
</protein>
<dbReference type="PANTHER" id="PTHR11219:SF69">
    <property type="entry name" value="TENEURIN-A"/>
    <property type="match status" value="1"/>
</dbReference>
<keyword evidence="3 4" id="KW-1015">Disulfide bond</keyword>
<keyword evidence="6" id="KW-0732">Signal</keyword>
<dbReference type="SMART" id="SM00181">
    <property type="entry name" value="EGF"/>
    <property type="match status" value="7"/>
</dbReference>
<dbReference type="Gene3D" id="2.10.25.10">
    <property type="entry name" value="Laminin"/>
    <property type="match status" value="2"/>
</dbReference>
<evidence type="ECO:0000313" key="10">
    <source>
        <dbReference type="Proteomes" id="UP000332933"/>
    </source>
</evidence>
<sequence length="670" mass="68804">MWARTVSFVLVVASSFVGASCCDRSCSGKGLCTIVGNGCVCQCFAGFAGADCSLRTCPIGTAWSGLAAAVDMAHLPTVCSGRGTCDETTGLCQCDPGFTGTACDRLACPLACSNRGECRSLAFMATQKDKGLPPAVVYNANWDATKIYGCLCKDGFFGADCTRRSCPAGDDPLTGFAGDTIFGQQFNEKQTVTCEATGGTFTLSFKGQTTVPINYNDPVATMSAKLNALSTITQVQVIYSSTATIACPPNGNVIVVEFVQDFGPQPLLVGDKTNLVYTNVGGAVDVTVARLQIGTKENLPCSNRGTCDLTSGICTCYDGYTTSNGLGGAGNRGDCGGVIGSITACPGLIPCSGHGYCTNGPQYRCMCFTGWASGDCSVRTCPQGLAWFDMPQAPNSAHQLAVCSNAGVCDPSTGVCTCSSGFEGAACELMSCPGSTPCSGNGQCLTQARLALLSNNNGDPTPFVYGSIPNNPATWDAIKIMGCFCDPGYGGHDCAQRLCPTGDNPRTTGQTNEIQTITCTAISASTFQLAFRGAMTPPIATTATAAQVAQTLQSLPPVGLVRVTFATGVVACTGVGAPANRISVSFLSNMGPLPPMRVSGVDATKISSFVINAGGANGSVQGTTENMECAGSGVCNRLLGKCTCFSEYSSSGSSNSPGPREDCGSIRTFQ</sequence>
<feature type="region of interest" description="Disordered" evidence="5">
    <location>
        <begin position="647"/>
        <end position="670"/>
    </location>
</feature>
<evidence type="ECO:0000256" key="6">
    <source>
        <dbReference type="SAM" id="SignalP"/>
    </source>
</evidence>
<evidence type="ECO:0000256" key="1">
    <source>
        <dbReference type="ARBA" id="ARBA00022536"/>
    </source>
</evidence>